<dbReference type="CDD" id="cd00093">
    <property type="entry name" value="HTH_XRE"/>
    <property type="match status" value="1"/>
</dbReference>
<evidence type="ECO:0000256" key="2">
    <source>
        <dbReference type="ARBA" id="ARBA00023125"/>
    </source>
</evidence>
<evidence type="ECO:0000259" key="4">
    <source>
        <dbReference type="PROSITE" id="PS50943"/>
    </source>
</evidence>
<dbReference type="Gene3D" id="1.10.260.40">
    <property type="entry name" value="lambda repressor-like DNA-binding domains"/>
    <property type="match status" value="1"/>
</dbReference>
<dbReference type="SMART" id="SM00530">
    <property type="entry name" value="HTH_XRE"/>
    <property type="match status" value="1"/>
</dbReference>
<accession>A0ABT1SKP0</accession>
<dbReference type="SUPFAM" id="SSF47413">
    <property type="entry name" value="lambda repressor-like DNA-binding domains"/>
    <property type="match status" value="1"/>
</dbReference>
<dbReference type="InterPro" id="IPR010982">
    <property type="entry name" value="Lambda_DNA-bd_dom_sf"/>
</dbReference>
<keyword evidence="1" id="KW-0805">Transcription regulation</keyword>
<evidence type="ECO:0000313" key="6">
    <source>
        <dbReference type="Proteomes" id="UP001524435"/>
    </source>
</evidence>
<name>A0ABT1SKP0_9FIRM</name>
<dbReference type="PROSITE" id="PS50943">
    <property type="entry name" value="HTH_CROC1"/>
    <property type="match status" value="1"/>
</dbReference>
<sequence>MNGLLPSDMIDQTDESTICIAFGKRVRKLRKAKGWSQEKLAEFSGIHRNYVSDMERGERNVSLKIIERLAKALDVELSELFLF</sequence>
<gene>
    <name evidence="5" type="ORF">NE663_04755</name>
</gene>
<dbReference type="RefSeq" id="WP_245858089.1">
    <property type="nucleotide sequence ID" value="NZ_CALVCM010000002.1"/>
</dbReference>
<keyword evidence="2" id="KW-0238">DNA-binding</keyword>
<dbReference type="InterPro" id="IPR001387">
    <property type="entry name" value="Cro/C1-type_HTH"/>
</dbReference>
<evidence type="ECO:0000313" key="5">
    <source>
        <dbReference type="EMBL" id="MCQ5121568.1"/>
    </source>
</evidence>
<dbReference type="PANTHER" id="PTHR46797:SF23">
    <property type="entry name" value="HTH-TYPE TRANSCRIPTIONAL REGULATOR SUTR"/>
    <property type="match status" value="1"/>
</dbReference>
<keyword evidence="3" id="KW-0804">Transcription</keyword>
<evidence type="ECO:0000256" key="3">
    <source>
        <dbReference type="ARBA" id="ARBA00023163"/>
    </source>
</evidence>
<keyword evidence="6" id="KW-1185">Reference proteome</keyword>
<organism evidence="5 6">
    <name type="scientific">Massilicoli timonensis</name>
    <dbReference type="NCBI Taxonomy" id="2015901"/>
    <lineage>
        <taxon>Bacteria</taxon>
        <taxon>Bacillati</taxon>
        <taxon>Bacillota</taxon>
        <taxon>Erysipelotrichia</taxon>
        <taxon>Erysipelotrichales</taxon>
        <taxon>Erysipelotrichaceae</taxon>
        <taxon>Massilicoli</taxon>
    </lineage>
</organism>
<protein>
    <submittedName>
        <fullName evidence="5">Helix-turn-helix domain-containing protein</fullName>
    </submittedName>
</protein>
<comment type="caution">
    <text evidence="5">The sequence shown here is derived from an EMBL/GenBank/DDBJ whole genome shotgun (WGS) entry which is preliminary data.</text>
</comment>
<proteinExistence type="predicted"/>
<evidence type="ECO:0000256" key="1">
    <source>
        <dbReference type="ARBA" id="ARBA00023015"/>
    </source>
</evidence>
<dbReference type="Pfam" id="PF01381">
    <property type="entry name" value="HTH_3"/>
    <property type="match status" value="1"/>
</dbReference>
<reference evidence="5 6" key="1">
    <citation type="submission" date="2022-06" db="EMBL/GenBank/DDBJ databases">
        <title>Isolation of gut microbiota from human fecal samples.</title>
        <authorList>
            <person name="Pamer E.G."/>
            <person name="Barat B."/>
            <person name="Waligurski E."/>
            <person name="Medina S."/>
            <person name="Paddock L."/>
            <person name="Mostad J."/>
        </authorList>
    </citation>
    <scope>NUCLEOTIDE SEQUENCE [LARGE SCALE GENOMIC DNA]</scope>
    <source>
        <strain evidence="5 6">DFI.6.1</strain>
    </source>
</reference>
<dbReference type="EMBL" id="JANGCH010000005">
    <property type="protein sequence ID" value="MCQ5121568.1"/>
    <property type="molecule type" value="Genomic_DNA"/>
</dbReference>
<feature type="domain" description="HTH cro/C1-type" evidence="4">
    <location>
        <begin position="26"/>
        <end position="80"/>
    </location>
</feature>
<dbReference type="PANTHER" id="PTHR46797">
    <property type="entry name" value="HTH-TYPE TRANSCRIPTIONAL REGULATOR"/>
    <property type="match status" value="1"/>
</dbReference>
<dbReference type="Proteomes" id="UP001524435">
    <property type="component" value="Unassembled WGS sequence"/>
</dbReference>
<dbReference type="InterPro" id="IPR050807">
    <property type="entry name" value="TransReg_Diox_bact_type"/>
</dbReference>